<dbReference type="EMBL" id="MTHB01000042">
    <property type="protein sequence ID" value="OXC79317.1"/>
    <property type="molecule type" value="Genomic_DNA"/>
</dbReference>
<dbReference type="AlphaFoldDB" id="A0A226X8N8"/>
<dbReference type="RefSeq" id="WP_089159907.1">
    <property type="nucleotide sequence ID" value="NZ_MTHB01000042.1"/>
</dbReference>
<dbReference type="Proteomes" id="UP000214720">
    <property type="component" value="Unassembled WGS sequence"/>
</dbReference>
<dbReference type="InterPro" id="IPR043717">
    <property type="entry name" value="DUF5658"/>
</dbReference>
<dbReference type="OrthoDB" id="9005495at2"/>
<gene>
    <name evidence="3" type="ORF">BSU04_07305</name>
</gene>
<feature type="domain" description="DUF5658" evidence="2">
    <location>
        <begin position="22"/>
        <end position="108"/>
    </location>
</feature>
<name>A0A226X8N8_CABSO</name>
<protein>
    <recommendedName>
        <fullName evidence="2">DUF5658 domain-containing protein</fullName>
    </recommendedName>
</protein>
<evidence type="ECO:0000313" key="3">
    <source>
        <dbReference type="EMBL" id="OXC79317.1"/>
    </source>
</evidence>
<keyword evidence="1" id="KW-0812">Transmembrane</keyword>
<proteinExistence type="predicted"/>
<evidence type="ECO:0000256" key="1">
    <source>
        <dbReference type="SAM" id="Phobius"/>
    </source>
</evidence>
<dbReference type="Pfam" id="PF18902">
    <property type="entry name" value="DUF5658"/>
    <property type="match status" value="1"/>
</dbReference>
<feature type="transmembrane region" description="Helical" evidence="1">
    <location>
        <begin position="53"/>
        <end position="77"/>
    </location>
</feature>
<feature type="transmembrane region" description="Helical" evidence="1">
    <location>
        <begin position="89"/>
        <end position="109"/>
    </location>
</feature>
<keyword evidence="1" id="KW-1133">Transmembrane helix</keyword>
<organism evidence="3 4">
    <name type="scientific">Caballeronia sordidicola</name>
    <name type="common">Burkholderia sordidicola</name>
    <dbReference type="NCBI Taxonomy" id="196367"/>
    <lineage>
        <taxon>Bacteria</taxon>
        <taxon>Pseudomonadati</taxon>
        <taxon>Pseudomonadota</taxon>
        <taxon>Betaproteobacteria</taxon>
        <taxon>Burkholderiales</taxon>
        <taxon>Burkholderiaceae</taxon>
        <taxon>Caballeronia</taxon>
    </lineage>
</organism>
<reference evidence="4" key="1">
    <citation type="submission" date="2017-01" db="EMBL/GenBank/DDBJ databases">
        <title>Genome Analysis of Deinococcus marmoris KOPRI26562.</title>
        <authorList>
            <person name="Kim J.H."/>
            <person name="Oh H.-M."/>
        </authorList>
    </citation>
    <scope>NUCLEOTIDE SEQUENCE [LARGE SCALE GENOMIC DNA]</scope>
    <source>
        <strain evidence="4">PAMC 26633</strain>
    </source>
</reference>
<accession>A0A226X8N8</accession>
<sequence>MTQDQPFQSILRNRTPILIGVVTVLQVLDWHSTLSAPEGRFETNKLLNWLSQWVSFFCVLSTVKLIFIATLLGGFLYWRKHKGVYELEYTACLSVLALVYGAVVFNNYFS</sequence>
<evidence type="ECO:0000313" key="4">
    <source>
        <dbReference type="Proteomes" id="UP000214720"/>
    </source>
</evidence>
<comment type="caution">
    <text evidence="3">The sequence shown here is derived from an EMBL/GenBank/DDBJ whole genome shotgun (WGS) entry which is preliminary data.</text>
</comment>
<evidence type="ECO:0000259" key="2">
    <source>
        <dbReference type="Pfam" id="PF18902"/>
    </source>
</evidence>
<keyword evidence="1" id="KW-0472">Membrane</keyword>